<proteinExistence type="inferred from homology"/>
<dbReference type="Gene3D" id="3.40.50.12370">
    <property type="match status" value="1"/>
</dbReference>
<dbReference type="SUPFAM" id="SSF52402">
    <property type="entry name" value="Adenine nucleotide alpha hydrolases-like"/>
    <property type="match status" value="2"/>
</dbReference>
<accession>A0A653W1T2</accession>
<dbReference type="CDD" id="cd00293">
    <property type="entry name" value="USP-like"/>
    <property type="match status" value="1"/>
</dbReference>
<dbReference type="Pfam" id="PF00582">
    <property type="entry name" value="Usp"/>
    <property type="match status" value="1"/>
</dbReference>
<dbReference type="RefSeq" id="WP_159303772.1">
    <property type="nucleotide sequence ID" value="NZ_LR733271.1"/>
</dbReference>
<organism evidence="3 4">
    <name type="scientific">Maribacter litoralis</name>
    <dbReference type="NCBI Taxonomy" id="2059726"/>
    <lineage>
        <taxon>Bacteria</taxon>
        <taxon>Pseudomonadati</taxon>
        <taxon>Bacteroidota</taxon>
        <taxon>Flavobacteriia</taxon>
        <taxon>Flavobacteriales</taxon>
        <taxon>Flavobacteriaceae</taxon>
        <taxon>Maribacter</taxon>
    </lineage>
</organism>
<evidence type="ECO:0000313" key="4">
    <source>
        <dbReference type="Proteomes" id="UP000430202"/>
    </source>
</evidence>
<dbReference type="PANTHER" id="PTHR46268:SF6">
    <property type="entry name" value="UNIVERSAL STRESS PROTEIN UP12"/>
    <property type="match status" value="1"/>
</dbReference>
<evidence type="ECO:0000313" key="3">
    <source>
        <dbReference type="EMBL" id="VXC11915.1"/>
    </source>
</evidence>
<comment type="similarity">
    <text evidence="1">Belongs to the universal stress protein A family.</text>
</comment>
<dbReference type="EMBL" id="CABWLR010000006">
    <property type="protein sequence ID" value="VXC11915.1"/>
    <property type="molecule type" value="Genomic_DNA"/>
</dbReference>
<evidence type="ECO:0000256" key="1">
    <source>
        <dbReference type="ARBA" id="ARBA00008791"/>
    </source>
</evidence>
<dbReference type="PANTHER" id="PTHR46268">
    <property type="entry name" value="STRESS RESPONSE PROTEIN NHAX"/>
    <property type="match status" value="1"/>
</dbReference>
<dbReference type="InterPro" id="IPR006015">
    <property type="entry name" value="Universal_stress_UspA"/>
</dbReference>
<dbReference type="Proteomes" id="UP000430202">
    <property type="component" value="Unassembled WGS sequence"/>
</dbReference>
<evidence type="ECO:0000259" key="2">
    <source>
        <dbReference type="Pfam" id="PF00582"/>
    </source>
</evidence>
<feature type="domain" description="UspA" evidence="2">
    <location>
        <begin position="1"/>
        <end position="141"/>
    </location>
</feature>
<dbReference type="AlphaFoldDB" id="A0A653W1T2"/>
<reference evidence="3 4" key="1">
    <citation type="submission" date="2019-10" db="EMBL/GenBank/DDBJ databases">
        <authorList>
            <person name="Karimi E."/>
        </authorList>
    </citation>
    <scope>NUCLEOTIDE SEQUENCE [LARGE SCALE GENOMIC DNA]</scope>
    <source>
        <strain evidence="3">Maribacter sp. 151</strain>
    </source>
</reference>
<keyword evidence="4" id="KW-1185">Reference proteome</keyword>
<dbReference type="InterPro" id="IPR006016">
    <property type="entry name" value="UspA"/>
</dbReference>
<name>A0A653W1T2_9FLAO</name>
<gene>
    <name evidence="3" type="ORF">MARI151_60089</name>
</gene>
<protein>
    <recommendedName>
        <fullName evidence="2">UspA domain-containing protein</fullName>
    </recommendedName>
</protein>
<sequence length="278" mass="31733">MKHILIPTDFSANAWNALNYAACLFNYDHCTFYILHVEELSNKAQAKNSTALKTIEKQSTTDYKLNHFFEQLAQLKKNVLHQFIALRDYGNFTDIIKKTVVEKKIDLIIMGAKGVSDPDHIIFGNNTINVITKVPCNVLAVSDKAIIKKPSKIGFPTDYNIFYTYPILKSLTEVLQISNATLDVVHINQTKTTFSNVQVANKAYLHDYLKEMFTDFHCFKEIQGLNIKETIATYLVENSVEMLTLAAKNLNLFQQLFFNPTKEQLTFQSSVPLLVLHE</sequence>
<dbReference type="PRINTS" id="PR01438">
    <property type="entry name" value="UNVRSLSTRESS"/>
</dbReference>